<dbReference type="EMBL" id="LJZV01000010">
    <property type="protein sequence ID" value="KZD92503.1"/>
    <property type="molecule type" value="Genomic_DNA"/>
</dbReference>
<dbReference type="PANTHER" id="PTHR30032">
    <property type="entry name" value="N-ACETYLMURAMOYL-L-ALANINE AMIDASE-RELATED"/>
    <property type="match status" value="1"/>
</dbReference>
<proteinExistence type="predicted"/>
<dbReference type="NCBIfam" id="TIGR02669">
    <property type="entry name" value="SpoIID_LytB"/>
    <property type="match status" value="1"/>
</dbReference>
<evidence type="ECO:0000313" key="3">
    <source>
        <dbReference type="EMBL" id="KZD92503.1"/>
    </source>
</evidence>
<dbReference type="GO" id="GO:0030435">
    <property type="term" value="P:sporulation resulting in formation of a cellular spore"/>
    <property type="evidence" value="ECO:0007669"/>
    <property type="project" value="InterPro"/>
</dbReference>
<evidence type="ECO:0000259" key="2">
    <source>
        <dbReference type="Pfam" id="PF08486"/>
    </source>
</evidence>
<dbReference type="PROSITE" id="PS51257">
    <property type="entry name" value="PROKAR_LIPOPROTEIN"/>
    <property type="match status" value="1"/>
</dbReference>
<evidence type="ECO:0000313" key="4">
    <source>
        <dbReference type="EMBL" id="MBO3796101.1"/>
    </source>
</evidence>
<dbReference type="Proteomes" id="UP000076442">
    <property type="component" value="Unassembled WGS sequence"/>
</dbReference>
<name>A0A162UAV8_BACIU</name>
<protein>
    <submittedName>
        <fullName evidence="3">N-acetylmuramoyl-L-alanine amidase</fullName>
    </submittedName>
    <submittedName>
        <fullName evidence="4">SpoIID/LytB domain-containing protein</fullName>
    </submittedName>
</protein>
<accession>A0A162UAV8</accession>
<keyword evidence="1" id="KW-0732">Signal</keyword>
<dbReference type="Pfam" id="PF08486">
    <property type="entry name" value="SpoIID"/>
    <property type="match status" value="1"/>
</dbReference>
<dbReference type="InterPro" id="IPR007253">
    <property type="entry name" value="Cell_wall-bd_2"/>
</dbReference>
<feature type="chain" id="PRO_5041044685" evidence="1">
    <location>
        <begin position="29"/>
        <end position="717"/>
    </location>
</feature>
<dbReference type="GO" id="GO:0030288">
    <property type="term" value="C:outer membrane-bounded periplasmic space"/>
    <property type="evidence" value="ECO:0007669"/>
    <property type="project" value="TreeGrafter"/>
</dbReference>
<dbReference type="Proteomes" id="UP000665181">
    <property type="component" value="Unassembled WGS sequence"/>
</dbReference>
<comment type="caution">
    <text evidence="4">The sequence shown here is derived from an EMBL/GenBank/DDBJ whole genome shotgun (WGS) entry which is preliminary data.</text>
</comment>
<organism evidence="4 6">
    <name type="scientific">Bacillus subtilis</name>
    <dbReference type="NCBI Taxonomy" id="1423"/>
    <lineage>
        <taxon>Bacteria</taxon>
        <taxon>Bacillati</taxon>
        <taxon>Bacillota</taxon>
        <taxon>Bacilli</taxon>
        <taxon>Bacillales</taxon>
        <taxon>Bacillaceae</taxon>
        <taxon>Bacillus</taxon>
    </lineage>
</organism>
<reference evidence="4" key="2">
    <citation type="submission" date="2021-03" db="EMBL/GenBank/DDBJ databases">
        <title>Isolation of Bacillus subtilis from fermented food sample.</title>
        <authorList>
            <person name="Lakshmanan V."/>
            <person name="Athira K."/>
            <person name="Rajagopal K."/>
        </authorList>
    </citation>
    <scope>NUCLEOTIDE SEQUENCE</scope>
    <source>
        <strain evidence="4">S1</strain>
    </source>
</reference>
<dbReference type="AlphaFoldDB" id="A0A162UAV8"/>
<dbReference type="InterPro" id="IPR013693">
    <property type="entry name" value="SpoIID/LytB_N"/>
</dbReference>
<feature type="domain" description="Sporulation stage II protein D amidase enhancer LytB N-terminal" evidence="2">
    <location>
        <begin position="420"/>
        <end position="495"/>
    </location>
</feature>
<feature type="signal peptide" evidence="1">
    <location>
        <begin position="1"/>
        <end position="28"/>
    </location>
</feature>
<dbReference type="PANTHER" id="PTHR30032:SF4">
    <property type="entry name" value="AMIDASE ENHANCER"/>
    <property type="match status" value="1"/>
</dbReference>
<dbReference type="InterPro" id="IPR051922">
    <property type="entry name" value="Bact_Sporulation_Assoc"/>
</dbReference>
<evidence type="ECO:0000313" key="6">
    <source>
        <dbReference type="Proteomes" id="UP000665181"/>
    </source>
</evidence>
<dbReference type="EMBL" id="JAGFPW010000020">
    <property type="protein sequence ID" value="MBO3796101.1"/>
    <property type="molecule type" value="Genomic_DNA"/>
</dbReference>
<gene>
    <name evidence="3" type="ORF">B4122_1842</name>
    <name evidence="4" type="ORF">J5227_17725</name>
</gene>
<sequence length="717" mass="76230">MKKMKLLLLSSVTAAAVACPAFMQSAKAADKTISVKLSNYVGSKSSLDVDITGGYEIPGSRIADTERYGGATRFDVANNVASAGWTNPTTVLIVNRDAFADALSATPLAKKYDAPILLTDADSLTPKTESEIAKLNPDNILIIGGTISVSKNVENTLKKYGSIDRIGGATRYEVSKNIADRMGNYSQAVVATGMVFTDALSIAPYAAMNGYPILLAGDNNIRSDYKIPSKVTIVGGPLSVSTGVEAALKKKATVKRIGGVSRYEVSANIVKELNMKATKVFMSNGQTFADALTGSVLAAKQGSPLLLVESGSLPSPVADVVASKGTQSFALLGGSISISDTLKNKLADTFAGTGYTVKLTGGNLVLYKNSTAIKTLGTSFTAQPKKYATTNSISLNGTPYLGNMKFTIESGKYVRPINVNIPFEDYLKGVVPHEMPASWQKEALKAQAVAARTYSISSAGKEVQDTTAFQVYGGYDWNSKTSEVVEATKGKVLKYNGNLISATYSSSNGGYTEASGEVWSSQLPYLIAKKDTYDPQISWSLSLNKTQLDKSSLNLKSPGSWWSSKNETNSSYLSGLKSWFIKNKYSNAESIKITKISSVKFSTEKTAGQRPETASVTFSYFVKEKSNGYILSNGSLSEKTATITVPATELRTMLGASNMKSTYASVSSNTNAFLISGKGYGHGIGMSQYGANARAAAGQSYTTILSFYYPGTTLSSY</sequence>
<dbReference type="Gene3D" id="3.40.50.12090">
    <property type="match status" value="2"/>
</dbReference>
<dbReference type="Pfam" id="PF04122">
    <property type="entry name" value="CW_binding_2"/>
    <property type="match status" value="3"/>
</dbReference>
<evidence type="ECO:0000313" key="5">
    <source>
        <dbReference type="Proteomes" id="UP000076442"/>
    </source>
</evidence>
<dbReference type="InterPro" id="IPR013486">
    <property type="entry name" value="SpoIID/LytB"/>
</dbReference>
<evidence type="ECO:0000256" key="1">
    <source>
        <dbReference type="SAM" id="SignalP"/>
    </source>
</evidence>
<reference evidence="3 5" key="1">
    <citation type="submission" date="2015-09" db="EMBL/GenBank/DDBJ databases">
        <title>Spore heat resistance.</title>
        <authorList>
            <person name="Boekhorst J."/>
            <person name="Berendsen E.M."/>
            <person name="Wells-Bennik M.H."/>
            <person name="Kuipers O.P."/>
        </authorList>
    </citation>
    <scope>NUCLEOTIDE SEQUENCE [LARGE SCALE GENOMIC DNA]</scope>
    <source>
        <strain evidence="3 5">B4122</strain>
    </source>
</reference>
<dbReference type="RefSeq" id="WP_042975203.1">
    <property type="nucleotide sequence ID" value="NZ_JAGFPW010000020.1"/>
</dbReference>